<keyword evidence="5" id="KW-0378">Hydrolase</keyword>
<dbReference type="PANTHER" id="PTHR32268:SF11">
    <property type="entry name" value="HOMOSERINE O-ACETYLTRANSFERASE"/>
    <property type="match status" value="1"/>
</dbReference>
<evidence type="ECO:0000256" key="2">
    <source>
        <dbReference type="PIRSR" id="PIRSR000443-1"/>
    </source>
</evidence>
<dbReference type="SUPFAM" id="SSF53474">
    <property type="entry name" value="alpha/beta-Hydrolases"/>
    <property type="match status" value="1"/>
</dbReference>
<feature type="domain" description="AB hydrolase-1" evidence="4">
    <location>
        <begin position="75"/>
        <end position="313"/>
    </location>
</feature>
<feature type="active site" evidence="2">
    <location>
        <position position="342"/>
    </location>
</feature>
<evidence type="ECO:0000256" key="1">
    <source>
        <dbReference type="ARBA" id="ARBA00022679"/>
    </source>
</evidence>
<proteinExistence type="predicted"/>
<feature type="active site" description="Nucleophile" evidence="2">
    <location>
        <position position="166"/>
    </location>
</feature>
<dbReference type="InterPro" id="IPR000073">
    <property type="entry name" value="AB_hydrolase_1"/>
</dbReference>
<organism evidence="5 6">
    <name type="scientific">Sphingomonas lutea</name>
    <dbReference type="NCBI Taxonomy" id="1045317"/>
    <lineage>
        <taxon>Bacteria</taxon>
        <taxon>Pseudomonadati</taxon>
        <taxon>Pseudomonadota</taxon>
        <taxon>Alphaproteobacteria</taxon>
        <taxon>Sphingomonadales</taxon>
        <taxon>Sphingomonadaceae</taxon>
        <taxon>Sphingomonas</taxon>
    </lineage>
</organism>
<feature type="chain" id="PRO_5028966027" evidence="3">
    <location>
        <begin position="21"/>
        <end position="364"/>
    </location>
</feature>
<dbReference type="InterPro" id="IPR008220">
    <property type="entry name" value="HAT_MetX-like"/>
</dbReference>
<dbReference type="PIRSF" id="PIRSF000443">
    <property type="entry name" value="Homoser_Ac_trans"/>
    <property type="match status" value="1"/>
</dbReference>
<dbReference type="InterPro" id="IPR029058">
    <property type="entry name" value="AB_hydrolase_fold"/>
</dbReference>
<name>A0A7G9SHP1_9SPHN</name>
<accession>A0A7G9SHP1</accession>
<dbReference type="GO" id="GO:0009086">
    <property type="term" value="P:methionine biosynthetic process"/>
    <property type="evidence" value="ECO:0007669"/>
    <property type="project" value="TreeGrafter"/>
</dbReference>
<gene>
    <name evidence="5" type="ORF">H9L13_12340</name>
</gene>
<dbReference type="Pfam" id="PF00561">
    <property type="entry name" value="Abhydrolase_1"/>
    <property type="match status" value="1"/>
</dbReference>
<sequence>MKLPILLLIAAALAATPAAAAQPAAPAAKSWATSEGTVVLKDFAFRSGQRLPQLRMRYLTLGQPRRNGRGEIDNAVMVLHGTGGSAEQFLRPQFADELYGPGQPLDIRRYFIILPDNLGHGKSSKPSDGMRMAFPNYDYDDMVEAQRRMLAEGLGIKRLRLIMGTSMGCMHIFVWGQTHPAVADALMPMACMPVEIAGLNRMWRQLAINGIKFDPAWQNGNYGAQPLQGLRTAQSLLVVAGSAPLYFQKEYPTQALASANAEERVASALPQLDANDLIYQLDASRTYNPRPRLEAITAPTTWINSADDFINPRNFGFPAQAVRRMGNATFRLIPETDATRGHSTHTWAKFWKDDLSALLVRTAR</sequence>
<feature type="active site" evidence="2">
    <location>
        <position position="308"/>
    </location>
</feature>
<dbReference type="Gene3D" id="3.40.50.1820">
    <property type="entry name" value="alpha/beta hydrolase"/>
    <property type="match status" value="1"/>
</dbReference>
<dbReference type="GO" id="GO:0016787">
    <property type="term" value="F:hydrolase activity"/>
    <property type="evidence" value="ECO:0007669"/>
    <property type="project" value="UniProtKB-KW"/>
</dbReference>
<feature type="signal peptide" evidence="3">
    <location>
        <begin position="1"/>
        <end position="20"/>
    </location>
</feature>
<reference evidence="5 6" key="1">
    <citation type="submission" date="2020-08" db="EMBL/GenBank/DDBJ databases">
        <title>Genome sequence of Sphingomonas lutea KCTC 23642T.</title>
        <authorList>
            <person name="Hyun D.-W."/>
            <person name="Bae J.-W."/>
        </authorList>
    </citation>
    <scope>NUCLEOTIDE SEQUENCE [LARGE SCALE GENOMIC DNA]</scope>
    <source>
        <strain evidence="5 6">KCTC 23642</strain>
    </source>
</reference>
<dbReference type="RefSeq" id="WP_187537955.1">
    <property type="nucleotide sequence ID" value="NZ_BAABJT010000001.1"/>
</dbReference>
<dbReference type="NCBIfam" id="NF005071">
    <property type="entry name" value="PRK06489.1"/>
    <property type="match status" value="1"/>
</dbReference>
<dbReference type="AlphaFoldDB" id="A0A7G9SHP1"/>
<keyword evidence="3" id="KW-0732">Signal</keyword>
<keyword evidence="6" id="KW-1185">Reference proteome</keyword>
<dbReference type="GO" id="GO:0009092">
    <property type="term" value="P:homoserine metabolic process"/>
    <property type="evidence" value="ECO:0007669"/>
    <property type="project" value="TreeGrafter"/>
</dbReference>
<evidence type="ECO:0000313" key="6">
    <source>
        <dbReference type="Proteomes" id="UP000515971"/>
    </source>
</evidence>
<evidence type="ECO:0000256" key="3">
    <source>
        <dbReference type="SAM" id="SignalP"/>
    </source>
</evidence>
<evidence type="ECO:0000259" key="4">
    <source>
        <dbReference type="Pfam" id="PF00561"/>
    </source>
</evidence>
<dbReference type="EMBL" id="CP060718">
    <property type="protein sequence ID" value="QNN67366.1"/>
    <property type="molecule type" value="Genomic_DNA"/>
</dbReference>
<dbReference type="PANTHER" id="PTHR32268">
    <property type="entry name" value="HOMOSERINE O-ACETYLTRANSFERASE"/>
    <property type="match status" value="1"/>
</dbReference>
<dbReference type="GO" id="GO:0004414">
    <property type="term" value="F:homoserine O-acetyltransferase activity"/>
    <property type="evidence" value="ECO:0007669"/>
    <property type="project" value="TreeGrafter"/>
</dbReference>
<evidence type="ECO:0000313" key="5">
    <source>
        <dbReference type="EMBL" id="QNN67366.1"/>
    </source>
</evidence>
<keyword evidence="1" id="KW-0808">Transferase</keyword>
<dbReference type="Proteomes" id="UP000515971">
    <property type="component" value="Chromosome"/>
</dbReference>
<dbReference type="KEGG" id="slut:H9L13_12340"/>
<protein>
    <submittedName>
        <fullName evidence="5">Alpha/beta fold hydrolase</fullName>
    </submittedName>
</protein>